<dbReference type="AlphaFoldDB" id="A0A2W5MXW5"/>
<accession>A0A2W5MXW5</accession>
<dbReference type="SUPFAM" id="SSF56281">
    <property type="entry name" value="Metallo-hydrolase/oxidoreductase"/>
    <property type="match status" value="1"/>
</dbReference>
<dbReference type="PANTHER" id="PTHR42978:SF6">
    <property type="entry name" value="QUORUM-QUENCHING LACTONASE YTNP-RELATED"/>
    <property type="match status" value="1"/>
</dbReference>
<evidence type="ECO:0000313" key="6">
    <source>
        <dbReference type="EMBL" id="PZQ24627.1"/>
    </source>
</evidence>
<keyword evidence="2" id="KW-0479">Metal-binding</keyword>
<dbReference type="EMBL" id="QFPJ01000001">
    <property type="protein sequence ID" value="PZQ24627.1"/>
    <property type="molecule type" value="Genomic_DNA"/>
</dbReference>
<dbReference type="Proteomes" id="UP000248597">
    <property type="component" value="Unassembled WGS sequence"/>
</dbReference>
<dbReference type="InterPro" id="IPR051013">
    <property type="entry name" value="MBL_superfamily_lactonases"/>
</dbReference>
<dbReference type="InterPro" id="IPR001279">
    <property type="entry name" value="Metallo-B-lactamas"/>
</dbReference>
<evidence type="ECO:0000313" key="7">
    <source>
        <dbReference type="Proteomes" id="UP000248597"/>
    </source>
</evidence>
<organism evidence="6 7">
    <name type="scientific">Sphingopyxis macrogoltabida</name>
    <name type="common">Sphingomonas macrogoltabidus</name>
    <dbReference type="NCBI Taxonomy" id="33050"/>
    <lineage>
        <taxon>Bacteria</taxon>
        <taxon>Pseudomonadati</taxon>
        <taxon>Pseudomonadota</taxon>
        <taxon>Alphaproteobacteria</taxon>
        <taxon>Sphingomonadales</taxon>
        <taxon>Sphingomonadaceae</taxon>
        <taxon>Sphingopyxis</taxon>
    </lineage>
</organism>
<keyword evidence="3 6" id="KW-0378">Hydrolase</keyword>
<dbReference type="SMART" id="SM00849">
    <property type="entry name" value="Lactamase_B"/>
    <property type="match status" value="1"/>
</dbReference>
<keyword evidence="4" id="KW-0862">Zinc</keyword>
<evidence type="ECO:0000256" key="4">
    <source>
        <dbReference type="ARBA" id="ARBA00022833"/>
    </source>
</evidence>
<dbReference type="CDD" id="cd16277">
    <property type="entry name" value="metallo-hydrolase-like_MBL-fold"/>
    <property type="match status" value="1"/>
</dbReference>
<gene>
    <name evidence="6" type="ORF">DI569_00140</name>
</gene>
<evidence type="ECO:0000256" key="3">
    <source>
        <dbReference type="ARBA" id="ARBA00022801"/>
    </source>
</evidence>
<dbReference type="GO" id="GO:0016787">
    <property type="term" value="F:hydrolase activity"/>
    <property type="evidence" value="ECO:0007669"/>
    <property type="project" value="UniProtKB-KW"/>
</dbReference>
<evidence type="ECO:0000256" key="2">
    <source>
        <dbReference type="ARBA" id="ARBA00022723"/>
    </source>
</evidence>
<dbReference type="PANTHER" id="PTHR42978">
    <property type="entry name" value="QUORUM-QUENCHING LACTONASE YTNP-RELATED-RELATED"/>
    <property type="match status" value="1"/>
</dbReference>
<dbReference type="GO" id="GO:0046872">
    <property type="term" value="F:metal ion binding"/>
    <property type="evidence" value="ECO:0007669"/>
    <property type="project" value="UniProtKB-KW"/>
</dbReference>
<evidence type="ECO:0000259" key="5">
    <source>
        <dbReference type="SMART" id="SM00849"/>
    </source>
</evidence>
<comment type="caution">
    <text evidence="6">The sequence shown here is derived from an EMBL/GenBank/DDBJ whole genome shotgun (WGS) entry which is preliminary data.</text>
</comment>
<dbReference type="Gene3D" id="3.60.15.10">
    <property type="entry name" value="Ribonuclease Z/Hydroxyacylglutathione hydrolase-like"/>
    <property type="match status" value="1"/>
</dbReference>
<reference evidence="6 7" key="1">
    <citation type="submission" date="2017-08" db="EMBL/GenBank/DDBJ databases">
        <title>Infants hospitalized years apart are colonized by the same room-sourced microbial strains.</title>
        <authorList>
            <person name="Brooks B."/>
            <person name="Olm M.R."/>
            <person name="Firek B.A."/>
            <person name="Baker R."/>
            <person name="Thomas B.C."/>
            <person name="Morowitz M.J."/>
            <person name="Banfield J.F."/>
        </authorList>
    </citation>
    <scope>NUCLEOTIDE SEQUENCE [LARGE SCALE GENOMIC DNA]</scope>
    <source>
        <strain evidence="6">S2_005_003_R2_47</strain>
    </source>
</reference>
<dbReference type="Pfam" id="PF00753">
    <property type="entry name" value="Lactamase_B"/>
    <property type="match status" value="1"/>
</dbReference>
<evidence type="ECO:0000256" key="1">
    <source>
        <dbReference type="ARBA" id="ARBA00007749"/>
    </source>
</evidence>
<protein>
    <submittedName>
        <fullName evidence="6">MBL fold metallo-hydrolase</fullName>
    </submittedName>
</protein>
<comment type="similarity">
    <text evidence="1">Belongs to the metallo-beta-lactamase superfamily.</text>
</comment>
<name>A0A2W5MXW5_SPHMC</name>
<proteinExistence type="inferred from homology"/>
<sequence length="296" mass="33380">MLTAIEGKIGSVEIARVLDCTLLGETAQSWFPDFDRDAVRPHEHWLCPDHFDAETGRIPMPVQSFVLRTRHHNILIDTCIGNDKERPGLAEMHRLTTGYIDRLAKLGLTPEDIDFVMCTHLHVDHVGWNTRLIDGRWVPTFPNARYIMSRTDYAATQAAADMPGMVAPVRNCFRDSVLPVVEAEQADMIDGVHQMLDEFTLRPAPGHSPGHIRIELDSRGETGVFAGDMLHSPLQIPLWQLSSKVCWDKELSAKSRRELLEFCVDKDALLIPGHFEAPHVGRIREEGDSFGIDFGW</sequence>
<feature type="domain" description="Metallo-beta-lactamase" evidence="5">
    <location>
        <begin position="61"/>
        <end position="274"/>
    </location>
</feature>
<dbReference type="InterPro" id="IPR036866">
    <property type="entry name" value="RibonucZ/Hydroxyglut_hydro"/>
</dbReference>